<dbReference type="RefSeq" id="WP_007841467.1">
    <property type="nucleotide sequence ID" value="NZ_AKJY01000014.1"/>
</dbReference>
<dbReference type="InterPro" id="IPR038707">
    <property type="entry name" value="TraQ_sf"/>
</dbReference>
<name>J2KMQ9_9FLAO</name>
<dbReference type="Proteomes" id="UP000007509">
    <property type="component" value="Unassembled WGS sequence"/>
</dbReference>
<accession>J2KMQ9</accession>
<dbReference type="AlphaFoldDB" id="J2KMQ9"/>
<sequence length="153" mass="18047">MKYSINPLVRKPGIQQKLVTILFIALIIFIALISIFLTSCQKELEIQTNFPFELEFMPVPKNIVADQTVEILCQIKKEGQYSGTRYFIRYFQYEGQGALMFPDYKPFKMNVLYPVEGEKFKLLYKPKSKESHEFEIWISDNFGNERMAEFSFN</sequence>
<keyword evidence="3" id="KW-1185">Reference proteome</keyword>
<organism evidence="2 3">
    <name type="scientific">Chryseobacterium populi</name>
    <dbReference type="NCBI Taxonomy" id="1144316"/>
    <lineage>
        <taxon>Bacteria</taxon>
        <taxon>Pseudomonadati</taxon>
        <taxon>Bacteroidota</taxon>
        <taxon>Flavobacteriia</taxon>
        <taxon>Flavobacteriales</taxon>
        <taxon>Weeksellaceae</taxon>
        <taxon>Chryseobacterium group</taxon>
        <taxon>Chryseobacterium</taxon>
    </lineage>
</organism>
<dbReference type="InterPro" id="IPR024355">
    <property type="entry name" value="TraQ_bacteroidetes"/>
</dbReference>
<dbReference type="EMBL" id="AKJY01000014">
    <property type="protein sequence ID" value="EJL74378.1"/>
    <property type="molecule type" value="Genomic_DNA"/>
</dbReference>
<feature type="transmembrane region" description="Helical" evidence="1">
    <location>
        <begin position="18"/>
        <end position="37"/>
    </location>
</feature>
<evidence type="ECO:0000256" key="1">
    <source>
        <dbReference type="SAM" id="Phobius"/>
    </source>
</evidence>
<keyword evidence="1" id="KW-0472">Membrane</keyword>
<dbReference type="OrthoDB" id="669114at2"/>
<evidence type="ECO:0008006" key="4">
    <source>
        <dbReference type="Google" id="ProtNLM"/>
    </source>
</evidence>
<proteinExistence type="predicted"/>
<dbReference type="Gene3D" id="2.60.40.2410">
    <property type="entry name" value="Uncharacterised protein PF12988, DUF3872"/>
    <property type="match status" value="1"/>
</dbReference>
<keyword evidence="1" id="KW-0812">Transmembrane</keyword>
<evidence type="ECO:0000313" key="3">
    <source>
        <dbReference type="Proteomes" id="UP000007509"/>
    </source>
</evidence>
<dbReference type="Pfam" id="PF12988">
    <property type="entry name" value="TraQ_transposon"/>
    <property type="match status" value="1"/>
</dbReference>
<comment type="caution">
    <text evidence="2">The sequence shown here is derived from an EMBL/GenBank/DDBJ whole genome shotgun (WGS) entry which is preliminary data.</text>
</comment>
<evidence type="ECO:0000313" key="2">
    <source>
        <dbReference type="EMBL" id="EJL74378.1"/>
    </source>
</evidence>
<keyword evidence="1" id="KW-1133">Transmembrane helix</keyword>
<reference evidence="2 3" key="1">
    <citation type="journal article" date="2012" name="J. Bacteriol.">
        <title>Twenty-one genome sequences from Pseudomonas species and 19 genome sequences from diverse bacteria isolated from the rhizosphere and endosphere of Populus deltoides.</title>
        <authorList>
            <person name="Brown S.D."/>
            <person name="Utturkar S.M."/>
            <person name="Klingeman D.M."/>
            <person name="Johnson C.M."/>
            <person name="Martin S.L."/>
            <person name="Land M.L."/>
            <person name="Lu T.Y."/>
            <person name="Schadt C.W."/>
            <person name="Doktycz M.J."/>
            <person name="Pelletier D.A."/>
        </authorList>
    </citation>
    <scope>NUCLEOTIDE SEQUENCE [LARGE SCALE GENOMIC DNA]</scope>
    <source>
        <strain evidence="2 3">CF314</strain>
    </source>
</reference>
<gene>
    <name evidence="2" type="ORF">PMI13_01117</name>
</gene>
<protein>
    <recommendedName>
        <fullName evidence="4">DUF3872 domain-containing protein</fullName>
    </recommendedName>
</protein>
<dbReference type="PATRIC" id="fig|1144316.3.peg.1121"/>